<evidence type="ECO:0000313" key="12">
    <source>
        <dbReference type="Proteomes" id="UP000242146"/>
    </source>
</evidence>
<dbReference type="PANTHER" id="PTHR23063:SF60">
    <property type="entry name" value="LYSOPHOSPHATIDIC ACID:OLEOYL-COA ACYLTRANSFERASE 1"/>
    <property type="match status" value="1"/>
</dbReference>
<evidence type="ECO:0000256" key="7">
    <source>
        <dbReference type="ARBA" id="ARBA00023136"/>
    </source>
</evidence>
<dbReference type="STRING" id="101127.A0A1X2GAL6"/>
<feature type="transmembrane region" description="Helical" evidence="9">
    <location>
        <begin position="50"/>
        <end position="72"/>
    </location>
</feature>
<keyword evidence="6" id="KW-0443">Lipid metabolism</keyword>
<gene>
    <name evidence="11" type="ORF">DM01DRAFT_1385086</name>
</gene>
<evidence type="ECO:0000256" key="3">
    <source>
        <dbReference type="ARBA" id="ARBA00022679"/>
    </source>
</evidence>
<evidence type="ECO:0000313" key="11">
    <source>
        <dbReference type="EMBL" id="ORX49387.1"/>
    </source>
</evidence>
<evidence type="ECO:0000256" key="8">
    <source>
        <dbReference type="ARBA" id="ARBA00023315"/>
    </source>
</evidence>
<keyword evidence="4 9" id="KW-0812">Transmembrane</keyword>
<dbReference type="PANTHER" id="PTHR23063">
    <property type="entry name" value="PHOSPHOLIPID ACYLTRANSFERASE"/>
    <property type="match status" value="1"/>
</dbReference>
<name>A0A1X2GAL6_9FUNG</name>
<evidence type="ECO:0000256" key="1">
    <source>
        <dbReference type="ARBA" id="ARBA00004370"/>
    </source>
</evidence>
<proteinExistence type="inferred from homology"/>
<dbReference type="SUPFAM" id="SSF69593">
    <property type="entry name" value="Glycerol-3-phosphate (1)-acyltransferase"/>
    <property type="match status" value="1"/>
</dbReference>
<comment type="caution">
    <text evidence="11">The sequence shown here is derived from an EMBL/GenBank/DDBJ whole genome shotgun (WGS) entry which is preliminary data.</text>
</comment>
<dbReference type="AlphaFoldDB" id="A0A1X2GAL6"/>
<evidence type="ECO:0000256" key="5">
    <source>
        <dbReference type="ARBA" id="ARBA00022989"/>
    </source>
</evidence>
<sequence>MEKYSRWRDPGTGIQPFLPPVAPRMETSVVGTVANIVHYVFGPVQGLIKIMLVLVMSLLYFVSVNLLGSLLMPVPPLQKIWQRAWSFVCLRLILFFAGFMLIRTETTTVRRGRAKGAKKSQFQVKPGDIIVANWTSYVDVIYLAFRFNPTFTQAIPSVNMVRVLSFWQAIRACVYPPPLTPEDAGISSDDPCLVSLKQLQQSQDRPIVVFPEATTTNGRALLKFASPLFEDFKVNDHHGGFHVMAFKYDYHYMSPTYTVGNQLIHLMCLCAQFSNTLRVKFLDDMDAPCAGSNNMNTNDLAQLAGATDLVGGLLGLSLGNMARLRKTNMDVSSKREFMDYYYSRNKKDHPVHSKKRR</sequence>
<keyword evidence="5 9" id="KW-1133">Transmembrane helix</keyword>
<protein>
    <recommendedName>
        <fullName evidence="10">Phospholipid/glycerol acyltransferase domain-containing protein</fullName>
    </recommendedName>
</protein>
<evidence type="ECO:0000256" key="6">
    <source>
        <dbReference type="ARBA" id="ARBA00023098"/>
    </source>
</evidence>
<dbReference type="GO" id="GO:0016020">
    <property type="term" value="C:membrane"/>
    <property type="evidence" value="ECO:0007669"/>
    <property type="project" value="UniProtKB-SubCell"/>
</dbReference>
<dbReference type="GO" id="GO:0016746">
    <property type="term" value="F:acyltransferase activity"/>
    <property type="evidence" value="ECO:0007669"/>
    <property type="project" value="UniProtKB-KW"/>
</dbReference>
<evidence type="ECO:0000256" key="2">
    <source>
        <dbReference type="ARBA" id="ARBA00008655"/>
    </source>
</evidence>
<dbReference type="Proteomes" id="UP000242146">
    <property type="component" value="Unassembled WGS sequence"/>
</dbReference>
<accession>A0A1X2GAL6</accession>
<dbReference type="InterPro" id="IPR002123">
    <property type="entry name" value="Plipid/glycerol_acylTrfase"/>
</dbReference>
<dbReference type="OrthoDB" id="272512at2759"/>
<keyword evidence="8" id="KW-0012">Acyltransferase</keyword>
<dbReference type="Pfam" id="PF01553">
    <property type="entry name" value="Acyltransferase"/>
    <property type="match status" value="1"/>
</dbReference>
<keyword evidence="12" id="KW-1185">Reference proteome</keyword>
<evidence type="ECO:0000256" key="4">
    <source>
        <dbReference type="ARBA" id="ARBA00022692"/>
    </source>
</evidence>
<dbReference type="EMBL" id="MCGT01000026">
    <property type="protein sequence ID" value="ORX49387.1"/>
    <property type="molecule type" value="Genomic_DNA"/>
</dbReference>
<comment type="subcellular location">
    <subcellularLocation>
        <location evidence="1">Membrane</location>
    </subcellularLocation>
</comment>
<feature type="domain" description="Phospholipid/glycerol acyltransferase" evidence="10">
    <location>
        <begin position="120"/>
        <end position="227"/>
    </location>
</feature>
<feature type="transmembrane region" description="Helical" evidence="9">
    <location>
        <begin position="84"/>
        <end position="102"/>
    </location>
</feature>
<reference evidence="11 12" key="1">
    <citation type="submission" date="2016-07" db="EMBL/GenBank/DDBJ databases">
        <title>Pervasive Adenine N6-methylation of Active Genes in Fungi.</title>
        <authorList>
            <consortium name="DOE Joint Genome Institute"/>
            <person name="Mondo S.J."/>
            <person name="Dannebaum R.O."/>
            <person name="Kuo R.C."/>
            <person name="Labutti K."/>
            <person name="Haridas S."/>
            <person name="Kuo A."/>
            <person name="Salamov A."/>
            <person name="Ahrendt S.R."/>
            <person name="Lipzen A."/>
            <person name="Sullivan W."/>
            <person name="Andreopoulos W.B."/>
            <person name="Clum A."/>
            <person name="Lindquist E."/>
            <person name="Daum C."/>
            <person name="Ramamoorthy G.K."/>
            <person name="Gryganskyi A."/>
            <person name="Culley D."/>
            <person name="Magnuson J.K."/>
            <person name="James T.Y."/>
            <person name="O'Malley M.A."/>
            <person name="Stajich J.E."/>
            <person name="Spatafora J.W."/>
            <person name="Visel A."/>
            <person name="Grigoriev I.V."/>
        </authorList>
    </citation>
    <scope>NUCLEOTIDE SEQUENCE [LARGE SCALE GENOMIC DNA]</scope>
    <source>
        <strain evidence="11 12">NRRL 3301</strain>
    </source>
</reference>
<dbReference type="GO" id="GO:0006629">
    <property type="term" value="P:lipid metabolic process"/>
    <property type="evidence" value="ECO:0007669"/>
    <property type="project" value="UniProtKB-KW"/>
</dbReference>
<evidence type="ECO:0000259" key="10">
    <source>
        <dbReference type="Pfam" id="PF01553"/>
    </source>
</evidence>
<keyword evidence="7 9" id="KW-0472">Membrane</keyword>
<keyword evidence="3" id="KW-0808">Transferase</keyword>
<comment type="similarity">
    <text evidence="2">Belongs to the 1-acyl-sn-glycerol-3-phosphate acyltransferase family.</text>
</comment>
<organism evidence="11 12">
    <name type="scientific">Hesseltinella vesiculosa</name>
    <dbReference type="NCBI Taxonomy" id="101127"/>
    <lineage>
        <taxon>Eukaryota</taxon>
        <taxon>Fungi</taxon>
        <taxon>Fungi incertae sedis</taxon>
        <taxon>Mucoromycota</taxon>
        <taxon>Mucoromycotina</taxon>
        <taxon>Mucoromycetes</taxon>
        <taxon>Mucorales</taxon>
        <taxon>Cunninghamellaceae</taxon>
        <taxon>Hesseltinella</taxon>
    </lineage>
</organism>
<evidence type="ECO:0000256" key="9">
    <source>
        <dbReference type="SAM" id="Phobius"/>
    </source>
</evidence>